<evidence type="ECO:0000313" key="1">
    <source>
        <dbReference type="EMBL" id="QHT07189.1"/>
    </source>
</evidence>
<name>A0A6C0CU18_9ZZZZ</name>
<dbReference type="AlphaFoldDB" id="A0A6C0CU18"/>
<reference evidence="1" key="1">
    <citation type="journal article" date="2020" name="Nature">
        <title>Giant virus diversity and host interactions through global metagenomics.</title>
        <authorList>
            <person name="Schulz F."/>
            <person name="Roux S."/>
            <person name="Paez-Espino D."/>
            <person name="Jungbluth S."/>
            <person name="Walsh D.A."/>
            <person name="Denef V.J."/>
            <person name="McMahon K.D."/>
            <person name="Konstantinidis K.T."/>
            <person name="Eloe-Fadrosh E.A."/>
            <person name="Kyrpides N.C."/>
            <person name="Woyke T."/>
        </authorList>
    </citation>
    <scope>NUCLEOTIDE SEQUENCE</scope>
    <source>
        <strain evidence="1">GVMAG-M-3300021962-46</strain>
    </source>
</reference>
<organism evidence="1">
    <name type="scientific">viral metagenome</name>
    <dbReference type="NCBI Taxonomy" id="1070528"/>
    <lineage>
        <taxon>unclassified sequences</taxon>
        <taxon>metagenomes</taxon>
        <taxon>organismal metagenomes</taxon>
    </lineage>
</organism>
<protein>
    <submittedName>
        <fullName evidence="1">Uncharacterized protein</fullName>
    </submittedName>
</protein>
<sequence>MEYHPFLFPDDPQKKYRFKEHYIVIDSTDRDRTVWPTTTHFQVQLEPSNTFTGATLSHHYRNVKSIELLSASYPTAGSSSNEACLYLCIPELEGSFDGTNITATKAFARLIPTNITPYFIQCDLNTKPRLIFDTQGKRLDRMTIQIKKSDGTFFSFGTDTSSPTTPIPLYQVNLVFKIITVEPLIN</sequence>
<dbReference type="EMBL" id="MN739480">
    <property type="protein sequence ID" value="QHT07189.1"/>
    <property type="molecule type" value="Genomic_DNA"/>
</dbReference>
<proteinExistence type="predicted"/>
<accession>A0A6C0CU18</accession>